<feature type="chain" id="PRO_5043393230" evidence="2">
    <location>
        <begin position="23"/>
        <end position="196"/>
    </location>
</feature>
<protein>
    <submittedName>
        <fullName evidence="3">Uncharacterized protein</fullName>
    </submittedName>
</protein>
<evidence type="ECO:0000313" key="4">
    <source>
        <dbReference type="Proteomes" id="UP001178508"/>
    </source>
</evidence>
<evidence type="ECO:0000313" key="3">
    <source>
        <dbReference type="EMBL" id="CAJ1077488.1"/>
    </source>
</evidence>
<name>A0AAV1GVD3_XYRNO</name>
<keyword evidence="2" id="KW-0732">Signal</keyword>
<sequence length="196" mass="21203">MAEWFLVLDLVLPASVLPQAAAVGLPRVTTPFPHVGAERRGREGVQPRERACVQPRERERPAARERAASRDEDGVSGAPPQGQSLSDFYSEKKKKIQSFSPLLRTRSTQASLPLRGASGANLRKGRKSLLEVEADEAAGGNVVPPKTLNYNTSSLLGHTEHHKLMNANAVRVSAGLPEINGVGLNEVKPTYVSKRV</sequence>
<evidence type="ECO:0000256" key="2">
    <source>
        <dbReference type="SAM" id="SignalP"/>
    </source>
</evidence>
<feature type="region of interest" description="Disordered" evidence="1">
    <location>
        <begin position="29"/>
        <end position="88"/>
    </location>
</feature>
<evidence type="ECO:0000256" key="1">
    <source>
        <dbReference type="SAM" id="MobiDB-lite"/>
    </source>
</evidence>
<gene>
    <name evidence="3" type="ORF">XNOV1_A024727</name>
</gene>
<feature type="compositionally biased region" description="Basic and acidic residues" evidence="1">
    <location>
        <begin position="36"/>
        <end position="73"/>
    </location>
</feature>
<feature type="signal peptide" evidence="2">
    <location>
        <begin position="1"/>
        <end position="22"/>
    </location>
</feature>
<dbReference type="EMBL" id="OY660880">
    <property type="protein sequence ID" value="CAJ1077488.1"/>
    <property type="molecule type" value="Genomic_DNA"/>
</dbReference>
<accession>A0AAV1GVD3</accession>
<dbReference type="Proteomes" id="UP001178508">
    <property type="component" value="Chromosome 17"/>
</dbReference>
<proteinExistence type="predicted"/>
<dbReference type="AlphaFoldDB" id="A0AAV1GVD3"/>
<organism evidence="3 4">
    <name type="scientific">Xyrichtys novacula</name>
    <name type="common">Pearly razorfish</name>
    <name type="synonym">Hemipteronotus novacula</name>
    <dbReference type="NCBI Taxonomy" id="13765"/>
    <lineage>
        <taxon>Eukaryota</taxon>
        <taxon>Metazoa</taxon>
        <taxon>Chordata</taxon>
        <taxon>Craniata</taxon>
        <taxon>Vertebrata</taxon>
        <taxon>Euteleostomi</taxon>
        <taxon>Actinopterygii</taxon>
        <taxon>Neopterygii</taxon>
        <taxon>Teleostei</taxon>
        <taxon>Neoteleostei</taxon>
        <taxon>Acanthomorphata</taxon>
        <taxon>Eupercaria</taxon>
        <taxon>Labriformes</taxon>
        <taxon>Labridae</taxon>
        <taxon>Xyrichtys</taxon>
    </lineage>
</organism>
<keyword evidence="4" id="KW-1185">Reference proteome</keyword>
<reference evidence="3" key="1">
    <citation type="submission" date="2023-08" db="EMBL/GenBank/DDBJ databases">
        <authorList>
            <person name="Alioto T."/>
            <person name="Alioto T."/>
            <person name="Gomez Garrido J."/>
        </authorList>
    </citation>
    <scope>NUCLEOTIDE SEQUENCE</scope>
</reference>